<keyword evidence="5" id="KW-0482">Metalloprotease</keyword>
<evidence type="ECO:0000313" key="8">
    <source>
        <dbReference type="EMBL" id="WED66938.1"/>
    </source>
</evidence>
<keyword evidence="4" id="KW-0862">Zinc</keyword>
<evidence type="ECO:0000313" key="9">
    <source>
        <dbReference type="Proteomes" id="UP001218638"/>
    </source>
</evidence>
<organism evidence="8 9">
    <name type="scientific">Synoicihabitans lomoniglobus</name>
    <dbReference type="NCBI Taxonomy" id="2909285"/>
    <lineage>
        <taxon>Bacteria</taxon>
        <taxon>Pseudomonadati</taxon>
        <taxon>Verrucomicrobiota</taxon>
        <taxon>Opitutia</taxon>
        <taxon>Opitutales</taxon>
        <taxon>Opitutaceae</taxon>
        <taxon>Synoicihabitans</taxon>
    </lineage>
</organism>
<evidence type="ECO:0000256" key="4">
    <source>
        <dbReference type="ARBA" id="ARBA00022833"/>
    </source>
</evidence>
<evidence type="ECO:0000256" key="3">
    <source>
        <dbReference type="ARBA" id="ARBA00022801"/>
    </source>
</evidence>
<dbReference type="Pfam" id="PF20582">
    <property type="entry name" value="UPF0758_N"/>
    <property type="match status" value="1"/>
</dbReference>
<protein>
    <submittedName>
        <fullName evidence="8">DNA repair protein RadC</fullName>
    </submittedName>
</protein>
<dbReference type="AlphaFoldDB" id="A0AAF0CRU8"/>
<evidence type="ECO:0000259" key="7">
    <source>
        <dbReference type="PROSITE" id="PS50249"/>
    </source>
</evidence>
<dbReference type="InterPro" id="IPR046778">
    <property type="entry name" value="UPF0758_N"/>
</dbReference>
<dbReference type="PANTHER" id="PTHR30471:SF3">
    <property type="entry name" value="UPF0758 PROTEIN YEES-RELATED"/>
    <property type="match status" value="1"/>
</dbReference>
<dbReference type="Gene3D" id="3.40.140.10">
    <property type="entry name" value="Cytidine Deaminase, domain 2"/>
    <property type="match status" value="1"/>
</dbReference>
<dbReference type="Proteomes" id="UP001218638">
    <property type="component" value="Chromosome"/>
</dbReference>
<name>A0AAF0CRU8_9BACT</name>
<dbReference type="RefSeq" id="WP_330927670.1">
    <property type="nucleotide sequence ID" value="NZ_CP119075.1"/>
</dbReference>
<dbReference type="GO" id="GO:0046872">
    <property type="term" value="F:metal ion binding"/>
    <property type="evidence" value="ECO:0007669"/>
    <property type="project" value="UniProtKB-KW"/>
</dbReference>
<dbReference type="EMBL" id="CP119075">
    <property type="protein sequence ID" value="WED66938.1"/>
    <property type="molecule type" value="Genomic_DNA"/>
</dbReference>
<dbReference type="GO" id="GO:0008237">
    <property type="term" value="F:metallopeptidase activity"/>
    <property type="evidence" value="ECO:0007669"/>
    <property type="project" value="UniProtKB-KW"/>
</dbReference>
<dbReference type="PROSITE" id="PS50249">
    <property type="entry name" value="MPN"/>
    <property type="match status" value="1"/>
</dbReference>
<evidence type="ECO:0000256" key="1">
    <source>
        <dbReference type="ARBA" id="ARBA00022670"/>
    </source>
</evidence>
<comment type="similarity">
    <text evidence="6">Belongs to the UPF0758 family.</text>
</comment>
<keyword evidence="2" id="KW-0479">Metal-binding</keyword>
<proteinExistence type="inferred from homology"/>
<dbReference type="PROSITE" id="PS01302">
    <property type="entry name" value="UPF0758"/>
    <property type="match status" value="1"/>
</dbReference>
<dbReference type="SUPFAM" id="SSF102712">
    <property type="entry name" value="JAB1/MPN domain"/>
    <property type="match status" value="1"/>
</dbReference>
<keyword evidence="3" id="KW-0378">Hydrolase</keyword>
<dbReference type="CDD" id="cd08071">
    <property type="entry name" value="MPN_DUF2466"/>
    <property type="match status" value="1"/>
</dbReference>
<dbReference type="PANTHER" id="PTHR30471">
    <property type="entry name" value="DNA REPAIR PROTEIN RADC"/>
    <property type="match status" value="1"/>
</dbReference>
<evidence type="ECO:0000256" key="6">
    <source>
        <dbReference type="RuleBase" id="RU003797"/>
    </source>
</evidence>
<feature type="domain" description="MPN" evidence="7">
    <location>
        <begin position="110"/>
        <end position="239"/>
    </location>
</feature>
<reference evidence="8" key="1">
    <citation type="submission" date="2023-03" db="EMBL/GenBank/DDBJ databases">
        <title>Lomoglobus Profundus gen. nov., sp. nov., a novel member of the phylum Verrucomicrobia, isolated from deep-marine sediment of South China Sea.</title>
        <authorList>
            <person name="Ahmad T."/>
            <person name="Ishaq S.E."/>
            <person name="Wang F."/>
        </authorList>
    </citation>
    <scope>NUCLEOTIDE SEQUENCE</scope>
    <source>
        <strain evidence="8">LMO-M01</strain>
    </source>
</reference>
<dbReference type="InterPro" id="IPR025657">
    <property type="entry name" value="RadC_JAB"/>
</dbReference>
<dbReference type="InterPro" id="IPR001405">
    <property type="entry name" value="UPF0758"/>
</dbReference>
<dbReference type="InterPro" id="IPR020891">
    <property type="entry name" value="UPF0758_CS"/>
</dbReference>
<gene>
    <name evidence="8" type="primary">radC</name>
    <name evidence="8" type="ORF">PXH66_08755</name>
</gene>
<dbReference type="Pfam" id="PF04002">
    <property type="entry name" value="RadC"/>
    <property type="match status" value="1"/>
</dbReference>
<accession>A0AAF0CRU8</accession>
<keyword evidence="9" id="KW-1185">Reference proteome</keyword>
<dbReference type="GO" id="GO:0006508">
    <property type="term" value="P:proteolysis"/>
    <property type="evidence" value="ECO:0007669"/>
    <property type="project" value="UniProtKB-KW"/>
</dbReference>
<sequence>MAELESSSNRLLSLAANERPQERLERQGPSVLSDGELLAMLLRSGTSGRDVLTVAQGLIANAGSLAGLTRWTLKDFTRHKGVGHVKALQLLTVMEIARRVVLSENALPPVLENPQSIAEFCRPHAMGLAVEKFWVLSLNRKNRLIRRTEVTSGTAGSTLVHPREVFREAIKEAASAVVCVHNHPSGDPAPSAADIRVTRVLREAAQTIQIDLLDHIIIGSPAADPVGLGHYSFRDAGVL</sequence>
<keyword evidence="1" id="KW-0645">Protease</keyword>
<dbReference type="NCBIfam" id="NF000642">
    <property type="entry name" value="PRK00024.1"/>
    <property type="match status" value="1"/>
</dbReference>
<dbReference type="InterPro" id="IPR037518">
    <property type="entry name" value="MPN"/>
</dbReference>
<dbReference type="KEGG" id="slom:PXH66_08755"/>
<evidence type="ECO:0000256" key="2">
    <source>
        <dbReference type="ARBA" id="ARBA00022723"/>
    </source>
</evidence>
<evidence type="ECO:0000256" key="5">
    <source>
        <dbReference type="ARBA" id="ARBA00023049"/>
    </source>
</evidence>
<dbReference type="NCBIfam" id="TIGR00608">
    <property type="entry name" value="radc"/>
    <property type="match status" value="1"/>
</dbReference>